<reference evidence="4" key="1">
    <citation type="journal article" date="2019" name="Int. J. Syst. Evol. Microbiol.">
        <title>The Global Catalogue of Microorganisms (GCM) 10K type strain sequencing project: providing services to taxonomists for standard genome sequencing and annotation.</title>
        <authorList>
            <consortium name="The Broad Institute Genomics Platform"/>
            <consortium name="The Broad Institute Genome Sequencing Center for Infectious Disease"/>
            <person name="Wu L."/>
            <person name="Ma J."/>
        </authorList>
    </citation>
    <scope>NUCLEOTIDE SEQUENCE [LARGE SCALE GENOMIC DNA]</scope>
    <source>
        <strain evidence="4">JCM 16904</strain>
    </source>
</reference>
<gene>
    <name evidence="3" type="ORF">GCM10022224_006680</name>
</gene>
<comment type="caution">
    <text evidence="3">The sequence shown here is derived from an EMBL/GenBank/DDBJ whole genome shotgun (WGS) entry which is preliminary data.</text>
</comment>
<dbReference type="Pfam" id="PF20182">
    <property type="entry name" value="DUF6545"/>
    <property type="match status" value="1"/>
</dbReference>
<keyword evidence="4" id="KW-1185">Reference proteome</keyword>
<evidence type="ECO:0000259" key="2">
    <source>
        <dbReference type="Pfam" id="PF20182"/>
    </source>
</evidence>
<dbReference type="RefSeq" id="WP_344872801.1">
    <property type="nucleotide sequence ID" value="NZ_BAAAZP010000009.1"/>
</dbReference>
<evidence type="ECO:0000256" key="1">
    <source>
        <dbReference type="SAM" id="Phobius"/>
    </source>
</evidence>
<dbReference type="InterPro" id="IPR050039">
    <property type="entry name" value="MAB_1171c-like"/>
</dbReference>
<dbReference type="NCBIfam" id="NF042915">
    <property type="entry name" value="MAB_1171c_fam"/>
    <property type="match status" value="1"/>
</dbReference>
<dbReference type="PROSITE" id="PS51257">
    <property type="entry name" value="PROKAR_LIPOPROTEIN"/>
    <property type="match status" value="1"/>
</dbReference>
<feature type="transmembrane region" description="Helical" evidence="1">
    <location>
        <begin position="95"/>
        <end position="119"/>
    </location>
</feature>
<sequence length="201" mass="22145">MLFAERYSAAPFIPAYMSLFLAVIALACADIAVSTWRHGRRARQGATPYLRVSVRLVSAAAFSGVVYCLFKGLYVAVRFFGTSPSIGENTVSTPLALTSVILGAPGLALPKAGTAIAAFRRRLGFLRAYRRLYPLWSDLRAATPEIALHRPRGWEPFAILDIEYRLYRRVIEINDGMLAQGIADQPAGPDRSLDDEISRLL</sequence>
<organism evidence="3 4">
    <name type="scientific">Nonomuraea antimicrobica</name>
    <dbReference type="NCBI Taxonomy" id="561173"/>
    <lineage>
        <taxon>Bacteria</taxon>
        <taxon>Bacillati</taxon>
        <taxon>Actinomycetota</taxon>
        <taxon>Actinomycetes</taxon>
        <taxon>Streptosporangiales</taxon>
        <taxon>Streptosporangiaceae</taxon>
        <taxon>Nonomuraea</taxon>
    </lineage>
</organism>
<evidence type="ECO:0000313" key="4">
    <source>
        <dbReference type="Proteomes" id="UP001500902"/>
    </source>
</evidence>
<proteinExistence type="predicted"/>
<evidence type="ECO:0000313" key="3">
    <source>
        <dbReference type="EMBL" id="GAA3646529.1"/>
    </source>
</evidence>
<dbReference type="Proteomes" id="UP001500902">
    <property type="component" value="Unassembled WGS sequence"/>
</dbReference>
<protein>
    <recommendedName>
        <fullName evidence="2">DUF6545 domain-containing protein</fullName>
    </recommendedName>
</protein>
<keyword evidence="1" id="KW-1133">Transmembrane helix</keyword>
<feature type="domain" description="DUF6545" evidence="2">
    <location>
        <begin position="125"/>
        <end position="179"/>
    </location>
</feature>
<feature type="transmembrane region" description="Helical" evidence="1">
    <location>
        <begin position="12"/>
        <end position="33"/>
    </location>
</feature>
<keyword evidence="1" id="KW-0472">Membrane</keyword>
<name>A0ABP7B1S8_9ACTN</name>
<keyword evidence="1" id="KW-0812">Transmembrane</keyword>
<accession>A0ABP7B1S8</accession>
<dbReference type="EMBL" id="BAAAZP010000009">
    <property type="protein sequence ID" value="GAA3646529.1"/>
    <property type="molecule type" value="Genomic_DNA"/>
</dbReference>
<feature type="transmembrane region" description="Helical" evidence="1">
    <location>
        <begin position="54"/>
        <end position="75"/>
    </location>
</feature>
<dbReference type="InterPro" id="IPR046675">
    <property type="entry name" value="DUF6545"/>
</dbReference>